<evidence type="ECO:0000313" key="1">
    <source>
        <dbReference type="EMBL" id="MEQ2487638.1"/>
    </source>
</evidence>
<evidence type="ECO:0000313" key="2">
    <source>
        <dbReference type="Proteomes" id="UP001487296"/>
    </source>
</evidence>
<gene>
    <name evidence="1" type="ORF">AAAT34_11385</name>
</gene>
<dbReference type="RefSeq" id="WP_215760703.1">
    <property type="nucleotide sequence ID" value="NZ_JAHKBE010000063.1"/>
</dbReference>
<name>A0ABV1FTG2_9BACT</name>
<reference evidence="1 2" key="1">
    <citation type="submission" date="2024-04" db="EMBL/GenBank/DDBJ databases">
        <title>Human intestinal bacterial collection.</title>
        <authorList>
            <person name="Pauvert C."/>
            <person name="Hitch T.C.A."/>
            <person name="Clavel T."/>
        </authorList>
    </citation>
    <scope>NUCLEOTIDE SEQUENCE [LARGE SCALE GENOMIC DNA]</scope>
    <source>
        <strain evidence="1 2">CLA-AA-H145</strain>
    </source>
</reference>
<comment type="caution">
    <text evidence="1">The sequence shown here is derived from an EMBL/GenBank/DDBJ whole genome shotgun (WGS) entry which is preliminary data.</text>
</comment>
<accession>A0ABV1FTG2</accession>
<proteinExistence type="predicted"/>
<sequence>MGKYNSSITRVKPLGDAIRSNHDLLKRMLSIVAPDISSVFGNFEEKNVYYTGWQGEKSLPATPEHLKAIIKKIVNDEEFRKYVQERDNSTKSNKDKRQLLFNLDQSMIEKASTSKFVKWNTFEGSSKPDMYIENDKFIILIEGKRTESDTTDKVSYLKHRSQMVRHIENALHHSNSRKKVIAFYVVKENCGYENHCVKEYLEKEIDAETIEKSHALKKAILDSFYGYTTWEKLSVSLGINFPDMVNK</sequence>
<dbReference type="Proteomes" id="UP001487296">
    <property type="component" value="Unassembled WGS sequence"/>
</dbReference>
<keyword evidence="2" id="KW-1185">Reference proteome</keyword>
<protein>
    <submittedName>
        <fullName evidence="1">Uncharacterized protein</fullName>
    </submittedName>
</protein>
<organism evidence="1 2">
    <name type="scientific">Hallella faecis</name>
    <dbReference type="NCBI Taxonomy" id="2841596"/>
    <lineage>
        <taxon>Bacteria</taxon>
        <taxon>Pseudomonadati</taxon>
        <taxon>Bacteroidota</taxon>
        <taxon>Bacteroidia</taxon>
        <taxon>Bacteroidales</taxon>
        <taxon>Prevotellaceae</taxon>
        <taxon>Hallella</taxon>
    </lineage>
</organism>
<dbReference type="EMBL" id="JBBNFP010000062">
    <property type="protein sequence ID" value="MEQ2487638.1"/>
    <property type="molecule type" value="Genomic_DNA"/>
</dbReference>